<dbReference type="EMBL" id="CP063845">
    <property type="protein sequence ID" value="UFP96864.1"/>
    <property type="molecule type" value="Genomic_DNA"/>
</dbReference>
<name>A0ABY3PTQ4_9CYAN</name>
<dbReference type="InterPro" id="IPR036188">
    <property type="entry name" value="FAD/NAD-bd_sf"/>
</dbReference>
<evidence type="ECO:0000256" key="1">
    <source>
        <dbReference type="ARBA" id="ARBA00009183"/>
    </source>
</evidence>
<proteinExistence type="inferred from homology"/>
<evidence type="ECO:0000256" key="2">
    <source>
        <dbReference type="ARBA" id="ARBA00010139"/>
    </source>
</evidence>
<keyword evidence="3" id="KW-0285">Flavoprotein</keyword>
<dbReference type="PANTHER" id="PTHR23023">
    <property type="entry name" value="DIMETHYLANILINE MONOOXYGENASE"/>
    <property type="match status" value="1"/>
</dbReference>
<sequence>MKRCKVAVIGGGISGIVTAKCLRDDGHQVTLYESTDQVGGIWVYRKTSGGTFESVRFQNSKYLSAFSDYPMPEQMSDFPHHTEILAYLNSYVDHFRLRECIRLNCQVEKVSRSRDHWKVTVSTPEGAASESFDALAICSGVFREPRWPNIPGEADFKGTLLHAKDYKEPSMFANKRVVVMGNGASGVDIAVRATDFAQKVIWSFRRNSWLVPRYFAGRPLDCNLSRLYALIPAGVRKSLYSRKFAPIWEAHRQCNLEPAFGLFASIPSANEFVIDLVAKGAIETRPTIAGFSGQRVLFTDGSSTEADIVIYATGYGVSFPFFDASVVPVHNEGTDLYKHVFHPDLPNCGFIGIIRVIGALLPCAEMQARWFSKVLSEQVHLPDTESMRAEIQRMRAQQQKDWVASGYRSFQVRQVEYTEEIARLIDAVPKVWRHWQIAWQLLTGPMLPTHYRLDGPNPWKGAEEWIRQVPGLIKIPRNASGVGVGR</sequence>
<evidence type="ECO:0000313" key="7">
    <source>
        <dbReference type="EMBL" id="UFP96864.1"/>
    </source>
</evidence>
<reference evidence="7 8" key="1">
    <citation type="journal article" date="2021" name="Genome Biol. Evol.">
        <title>Complete Genome Sequencing of a Novel Gloeobacter Species from a Waterfall Cave in Mexico.</title>
        <authorList>
            <person name="Saw J.H."/>
            <person name="Cardona T."/>
            <person name="Montejano G."/>
        </authorList>
    </citation>
    <scope>NUCLEOTIDE SEQUENCE [LARGE SCALE GENOMIC DNA]</scope>
    <source>
        <strain evidence="7">MG652769</strain>
    </source>
</reference>
<comment type="similarity">
    <text evidence="1">Belongs to the FMO family.</text>
</comment>
<protein>
    <submittedName>
        <fullName evidence="7">NAD(P)-binding domain-containing protein</fullName>
    </submittedName>
</protein>
<keyword evidence="5" id="KW-0521">NADP</keyword>
<evidence type="ECO:0000256" key="3">
    <source>
        <dbReference type="ARBA" id="ARBA00022630"/>
    </source>
</evidence>
<evidence type="ECO:0000256" key="6">
    <source>
        <dbReference type="ARBA" id="ARBA00023002"/>
    </source>
</evidence>
<organism evidence="7 8">
    <name type="scientific">Gloeobacter morelensis MG652769</name>
    <dbReference type="NCBI Taxonomy" id="2781736"/>
    <lineage>
        <taxon>Bacteria</taxon>
        <taxon>Bacillati</taxon>
        <taxon>Cyanobacteriota</taxon>
        <taxon>Cyanophyceae</taxon>
        <taxon>Gloeobacterales</taxon>
        <taxon>Gloeobacteraceae</taxon>
        <taxon>Gloeobacter</taxon>
        <taxon>Gloeobacter morelensis</taxon>
    </lineage>
</organism>
<dbReference type="Proteomes" id="UP001054846">
    <property type="component" value="Chromosome"/>
</dbReference>
<dbReference type="PRINTS" id="PR00370">
    <property type="entry name" value="FMOXYGENASE"/>
</dbReference>
<evidence type="ECO:0000256" key="4">
    <source>
        <dbReference type="ARBA" id="ARBA00022827"/>
    </source>
</evidence>
<dbReference type="SUPFAM" id="SSF51905">
    <property type="entry name" value="FAD/NAD(P)-binding domain"/>
    <property type="match status" value="2"/>
</dbReference>
<evidence type="ECO:0000313" key="8">
    <source>
        <dbReference type="Proteomes" id="UP001054846"/>
    </source>
</evidence>
<evidence type="ECO:0000256" key="5">
    <source>
        <dbReference type="ARBA" id="ARBA00022857"/>
    </source>
</evidence>
<accession>A0ABY3PTQ4</accession>
<dbReference type="Gene3D" id="3.50.50.60">
    <property type="entry name" value="FAD/NAD(P)-binding domain"/>
    <property type="match status" value="1"/>
</dbReference>
<dbReference type="InterPro" id="IPR050346">
    <property type="entry name" value="FMO-like"/>
</dbReference>
<dbReference type="Pfam" id="PF00743">
    <property type="entry name" value="FMO-like"/>
    <property type="match status" value="1"/>
</dbReference>
<dbReference type="PIRSF" id="PIRSF000332">
    <property type="entry name" value="FMO"/>
    <property type="match status" value="1"/>
</dbReference>
<gene>
    <name evidence="7" type="ORF">ISF26_00340</name>
</gene>
<keyword evidence="8" id="KW-1185">Reference proteome</keyword>
<keyword evidence="6" id="KW-0560">Oxidoreductase</keyword>
<comment type="similarity">
    <text evidence="2">Belongs to the FAD-binding monooxygenase family.</text>
</comment>
<dbReference type="InterPro" id="IPR020946">
    <property type="entry name" value="Flavin_mOase-like"/>
</dbReference>
<dbReference type="InterPro" id="IPR000960">
    <property type="entry name" value="Flavin_mOase"/>
</dbReference>
<keyword evidence="4" id="KW-0274">FAD</keyword>